<dbReference type="Proteomes" id="UP000799441">
    <property type="component" value="Unassembled WGS sequence"/>
</dbReference>
<dbReference type="PANTHER" id="PTHR24305">
    <property type="entry name" value="CYTOCHROME P450"/>
    <property type="match status" value="1"/>
</dbReference>
<dbReference type="PRINTS" id="PR00385">
    <property type="entry name" value="P450"/>
</dbReference>
<gene>
    <name evidence="6" type="ORF">K431DRAFT_286848</name>
</gene>
<evidence type="ECO:0000256" key="4">
    <source>
        <dbReference type="RuleBase" id="RU000461"/>
    </source>
</evidence>
<keyword evidence="3 4" id="KW-0408">Iron</keyword>
<dbReference type="InterPro" id="IPR001128">
    <property type="entry name" value="Cyt_P450"/>
</dbReference>
<dbReference type="InterPro" id="IPR036396">
    <property type="entry name" value="Cyt_P450_sf"/>
</dbReference>
<dbReference type="SUPFAM" id="SSF48264">
    <property type="entry name" value="Cytochrome P450"/>
    <property type="match status" value="1"/>
</dbReference>
<dbReference type="GO" id="GO:0020037">
    <property type="term" value="F:heme binding"/>
    <property type="evidence" value="ECO:0007669"/>
    <property type="project" value="InterPro"/>
</dbReference>
<feature type="compositionally biased region" description="Basic and acidic residues" evidence="5">
    <location>
        <begin position="1"/>
        <end position="13"/>
    </location>
</feature>
<accession>A0A9P4Q6W7</accession>
<feature type="region of interest" description="Disordered" evidence="5">
    <location>
        <begin position="1"/>
        <end position="48"/>
    </location>
</feature>
<keyword evidence="7" id="KW-1185">Reference proteome</keyword>
<sequence length="235" mass="25663">MNFAARRKEERKAAKATQADLERRRMEEASAIPSSEAEASNPSPPRDFLDKFLQATVTTPGTFTEAHVDMGATANIVAGSDTTAASLSAILYHLLRNPGPLSRLRTDIASVNLSSPPTFSESKTKLPYLQAMIQESLCLHPAVGLPLVKVVPPQGAEMDGRWFPGGTEVAVNPWVIHYSTDIWGEDAYAFRPERWIEARTADGKDGGRRSAEMNKMWMLFGLGSRTCIGKNVVSS</sequence>
<dbReference type="GO" id="GO:0016705">
    <property type="term" value="F:oxidoreductase activity, acting on paired donors, with incorporation or reduction of molecular oxygen"/>
    <property type="evidence" value="ECO:0007669"/>
    <property type="project" value="InterPro"/>
</dbReference>
<dbReference type="GO" id="GO:0004497">
    <property type="term" value="F:monooxygenase activity"/>
    <property type="evidence" value="ECO:0007669"/>
    <property type="project" value="UniProtKB-KW"/>
</dbReference>
<dbReference type="AlphaFoldDB" id="A0A9P4Q6W7"/>
<dbReference type="GO" id="GO:0005506">
    <property type="term" value="F:iron ion binding"/>
    <property type="evidence" value="ECO:0007669"/>
    <property type="project" value="InterPro"/>
</dbReference>
<evidence type="ECO:0000313" key="7">
    <source>
        <dbReference type="Proteomes" id="UP000799441"/>
    </source>
</evidence>
<dbReference type="InterPro" id="IPR017972">
    <property type="entry name" value="Cyt_P450_CS"/>
</dbReference>
<dbReference type="InterPro" id="IPR050121">
    <property type="entry name" value="Cytochrome_P450_monoxygenase"/>
</dbReference>
<dbReference type="PANTHER" id="PTHR24305:SF190">
    <property type="entry name" value="P450, PUTATIVE (EUROFUNG)-RELATED"/>
    <property type="match status" value="1"/>
</dbReference>
<comment type="cofactor">
    <cofactor evidence="1">
        <name>heme</name>
        <dbReference type="ChEBI" id="CHEBI:30413"/>
    </cofactor>
</comment>
<keyword evidence="4" id="KW-0349">Heme</keyword>
<keyword evidence="2 4" id="KW-0479">Metal-binding</keyword>
<keyword evidence="4" id="KW-0560">Oxidoreductase</keyword>
<proteinExistence type="inferred from homology"/>
<dbReference type="Gene3D" id="1.10.630.10">
    <property type="entry name" value="Cytochrome P450"/>
    <property type="match status" value="1"/>
</dbReference>
<dbReference type="OrthoDB" id="3934656at2759"/>
<comment type="similarity">
    <text evidence="4">Belongs to the cytochrome P450 family.</text>
</comment>
<evidence type="ECO:0000313" key="6">
    <source>
        <dbReference type="EMBL" id="KAF2719254.1"/>
    </source>
</evidence>
<feature type="compositionally biased region" description="Low complexity" evidence="5">
    <location>
        <begin position="29"/>
        <end position="41"/>
    </location>
</feature>
<dbReference type="PROSITE" id="PS00086">
    <property type="entry name" value="CYTOCHROME_P450"/>
    <property type="match status" value="1"/>
</dbReference>
<dbReference type="EMBL" id="MU003813">
    <property type="protein sequence ID" value="KAF2719254.1"/>
    <property type="molecule type" value="Genomic_DNA"/>
</dbReference>
<comment type="caution">
    <text evidence="6">The sequence shown here is derived from an EMBL/GenBank/DDBJ whole genome shotgun (WGS) entry which is preliminary data.</text>
</comment>
<evidence type="ECO:0000256" key="3">
    <source>
        <dbReference type="ARBA" id="ARBA00023004"/>
    </source>
</evidence>
<evidence type="ECO:0000256" key="1">
    <source>
        <dbReference type="ARBA" id="ARBA00001971"/>
    </source>
</evidence>
<keyword evidence="4" id="KW-0503">Monooxygenase</keyword>
<evidence type="ECO:0000256" key="5">
    <source>
        <dbReference type="SAM" id="MobiDB-lite"/>
    </source>
</evidence>
<organism evidence="6 7">
    <name type="scientific">Polychaeton citri CBS 116435</name>
    <dbReference type="NCBI Taxonomy" id="1314669"/>
    <lineage>
        <taxon>Eukaryota</taxon>
        <taxon>Fungi</taxon>
        <taxon>Dikarya</taxon>
        <taxon>Ascomycota</taxon>
        <taxon>Pezizomycotina</taxon>
        <taxon>Dothideomycetes</taxon>
        <taxon>Dothideomycetidae</taxon>
        <taxon>Capnodiales</taxon>
        <taxon>Capnodiaceae</taxon>
        <taxon>Polychaeton</taxon>
    </lineage>
</organism>
<name>A0A9P4Q6W7_9PEZI</name>
<protein>
    <submittedName>
        <fullName evidence="6">Cytochrome P450</fullName>
    </submittedName>
</protein>
<reference evidence="6" key="1">
    <citation type="journal article" date="2020" name="Stud. Mycol.">
        <title>101 Dothideomycetes genomes: a test case for predicting lifestyles and emergence of pathogens.</title>
        <authorList>
            <person name="Haridas S."/>
            <person name="Albert R."/>
            <person name="Binder M."/>
            <person name="Bloem J."/>
            <person name="Labutti K."/>
            <person name="Salamov A."/>
            <person name="Andreopoulos B."/>
            <person name="Baker S."/>
            <person name="Barry K."/>
            <person name="Bills G."/>
            <person name="Bluhm B."/>
            <person name="Cannon C."/>
            <person name="Castanera R."/>
            <person name="Culley D."/>
            <person name="Daum C."/>
            <person name="Ezra D."/>
            <person name="Gonzalez J."/>
            <person name="Henrissat B."/>
            <person name="Kuo A."/>
            <person name="Liang C."/>
            <person name="Lipzen A."/>
            <person name="Lutzoni F."/>
            <person name="Magnuson J."/>
            <person name="Mondo S."/>
            <person name="Nolan M."/>
            <person name="Ohm R."/>
            <person name="Pangilinan J."/>
            <person name="Park H.-J."/>
            <person name="Ramirez L."/>
            <person name="Alfaro M."/>
            <person name="Sun H."/>
            <person name="Tritt A."/>
            <person name="Yoshinaga Y."/>
            <person name="Zwiers L.-H."/>
            <person name="Turgeon B."/>
            <person name="Goodwin S."/>
            <person name="Spatafora J."/>
            <person name="Crous P."/>
            <person name="Grigoriev I."/>
        </authorList>
    </citation>
    <scope>NUCLEOTIDE SEQUENCE</scope>
    <source>
        <strain evidence="6">CBS 116435</strain>
    </source>
</reference>
<evidence type="ECO:0000256" key="2">
    <source>
        <dbReference type="ARBA" id="ARBA00022723"/>
    </source>
</evidence>
<dbReference type="Pfam" id="PF00067">
    <property type="entry name" value="p450"/>
    <property type="match status" value="1"/>
</dbReference>